<dbReference type="Proteomes" id="UP000027746">
    <property type="component" value="Unassembled WGS sequence"/>
</dbReference>
<dbReference type="OrthoDB" id="1425700at2"/>
<protein>
    <submittedName>
        <fullName evidence="2">Uncharacterized protein</fullName>
    </submittedName>
</protein>
<evidence type="ECO:0000313" key="2">
    <source>
        <dbReference type="EMBL" id="KEJ97635.1"/>
    </source>
</evidence>
<name>A0A073J756_9RHOB</name>
<feature type="transmembrane region" description="Helical" evidence="1">
    <location>
        <begin position="117"/>
        <end position="134"/>
    </location>
</feature>
<keyword evidence="3" id="KW-1185">Reference proteome</keyword>
<comment type="caution">
    <text evidence="2">The sequence shown here is derived from an EMBL/GenBank/DDBJ whole genome shotgun (WGS) entry which is preliminary data.</text>
</comment>
<evidence type="ECO:0000313" key="3">
    <source>
        <dbReference type="Proteomes" id="UP000027746"/>
    </source>
</evidence>
<keyword evidence="1" id="KW-1133">Transmembrane helix</keyword>
<dbReference type="AlphaFoldDB" id="A0A073J756"/>
<gene>
    <name evidence="2" type="ORF">SUH3_01225</name>
</gene>
<dbReference type="EMBL" id="JAMD01000001">
    <property type="protein sequence ID" value="KEJ97635.1"/>
    <property type="molecule type" value="Genomic_DNA"/>
</dbReference>
<dbReference type="GeneID" id="68870170"/>
<keyword evidence="1" id="KW-0472">Membrane</keyword>
<organism evidence="2 3">
    <name type="scientific">Pseudosulfitobacter pseudonitzschiae</name>
    <dbReference type="NCBI Taxonomy" id="1402135"/>
    <lineage>
        <taxon>Bacteria</taxon>
        <taxon>Pseudomonadati</taxon>
        <taxon>Pseudomonadota</taxon>
        <taxon>Alphaproteobacteria</taxon>
        <taxon>Rhodobacterales</taxon>
        <taxon>Roseobacteraceae</taxon>
        <taxon>Pseudosulfitobacter</taxon>
    </lineage>
</organism>
<feature type="transmembrane region" description="Helical" evidence="1">
    <location>
        <begin position="89"/>
        <end position="105"/>
    </location>
</feature>
<feature type="transmembrane region" description="Helical" evidence="1">
    <location>
        <begin position="24"/>
        <end position="45"/>
    </location>
</feature>
<sequence>MQRTVKIHAHDSDAHVAMPIRRQLFAAATEFFGLMALLVLVVLVVRLDAVVLSDTISEDSVTETLHVVLTLCTGAIFAHAAVRHPQARAYLVCVATMCGLIVIRENDHLLDHVWHGFWKWPALALGLTGLALAMRFRGTLAVPFLQHFQTRSGTFMYCGFLLLVVFSRLFGTGALWEPVMGAAYDPRIKSIIQEGLELLGGALITYGAILGMLQRFGLDMDLHLYADDRLD</sequence>
<evidence type="ECO:0000256" key="1">
    <source>
        <dbReference type="SAM" id="Phobius"/>
    </source>
</evidence>
<feature type="transmembrane region" description="Helical" evidence="1">
    <location>
        <begin position="196"/>
        <end position="213"/>
    </location>
</feature>
<feature type="transmembrane region" description="Helical" evidence="1">
    <location>
        <begin position="155"/>
        <end position="176"/>
    </location>
</feature>
<keyword evidence="1" id="KW-0812">Transmembrane</keyword>
<proteinExistence type="predicted"/>
<feature type="transmembrane region" description="Helical" evidence="1">
    <location>
        <begin position="65"/>
        <end position="82"/>
    </location>
</feature>
<dbReference type="RefSeq" id="WP_143186662.1">
    <property type="nucleotide sequence ID" value="NZ_CP054599.1"/>
</dbReference>
<accession>A0A073J756</accession>
<reference evidence="2 3" key="1">
    <citation type="submission" date="2014-01" db="EMBL/GenBank/DDBJ databases">
        <title>Sulfitobacter sp. H3 (MCCC 1A00686) Genome Sequencing.</title>
        <authorList>
            <person name="Lai Q."/>
            <person name="Hong Z."/>
        </authorList>
    </citation>
    <scope>NUCLEOTIDE SEQUENCE [LARGE SCALE GENOMIC DNA]</scope>
    <source>
        <strain evidence="2 3">H3</strain>
    </source>
</reference>